<reference evidence="3 4" key="1">
    <citation type="journal article" date="2013" name="Genome Announc.">
        <title>Draft Genome Sequence of Rhodococcus opacus Strain M213 Shows a Diverse Catabolic Potential.</title>
        <authorList>
            <person name="Pathak A."/>
            <person name="Green S.J."/>
            <person name="Ogram A."/>
            <person name="Chauhan A."/>
        </authorList>
    </citation>
    <scope>NUCLEOTIDE SEQUENCE [LARGE SCALE GENOMIC DNA]</scope>
    <source>
        <strain evidence="3 4">M213</strain>
    </source>
</reference>
<feature type="domain" description="IrrE N-terminal-like" evidence="1">
    <location>
        <begin position="165"/>
        <end position="237"/>
    </location>
</feature>
<organism evidence="3 4">
    <name type="scientific">Rhodococcus opacus M213</name>
    <dbReference type="NCBI Taxonomy" id="1129896"/>
    <lineage>
        <taxon>Bacteria</taxon>
        <taxon>Bacillati</taxon>
        <taxon>Actinomycetota</taxon>
        <taxon>Actinomycetes</taxon>
        <taxon>Mycobacteriales</taxon>
        <taxon>Nocardiaceae</taxon>
        <taxon>Rhodococcus</taxon>
    </lineage>
</organism>
<evidence type="ECO:0000313" key="4">
    <source>
        <dbReference type="Proteomes" id="UP000005951"/>
    </source>
</evidence>
<accession>K8XFY5</accession>
<proteinExistence type="predicted"/>
<dbReference type="AlphaFoldDB" id="K8XFY5"/>
<gene>
    <name evidence="3" type="ORF">WSS_A26000</name>
</gene>
<dbReference type="GO" id="GO:0003697">
    <property type="term" value="F:single-stranded DNA binding"/>
    <property type="evidence" value="ECO:0007669"/>
    <property type="project" value="InterPro"/>
</dbReference>
<dbReference type="Pfam" id="PF06114">
    <property type="entry name" value="Peptidase_M78"/>
    <property type="match status" value="1"/>
</dbReference>
<dbReference type="Pfam" id="PF08401">
    <property type="entry name" value="ArdcN"/>
    <property type="match status" value="1"/>
</dbReference>
<sequence>MGTQKKTSTERVEARRQLAAQLHETITGKVDALTDTEQWAAYLAAAAAFHSYSFNNVLLIMAQLPHASQVAGFRKWQEQGRQVRKGEKAIRIFGYSSRTVTETDPATGEENKRKVPTYPVLSVFDISQTDPIEGHPQPEPIARRLEGEDTAAILDRVRDIMTAQGWAVTREKIPGEVNGYNTLDGSRRIVVDADLSPAQAAKTMIHEAAHAVMHAADDVNPAELHQGRSEVEAESVAYVLAGLLGLDTTEYSIGYIAKWANGDTAAVAETAHTVLATVHTLAAALDTHIANDAGAADAA</sequence>
<evidence type="ECO:0000313" key="3">
    <source>
        <dbReference type="EMBL" id="EKT79741.1"/>
    </source>
</evidence>
<evidence type="ECO:0000259" key="2">
    <source>
        <dbReference type="Pfam" id="PF08401"/>
    </source>
</evidence>
<protein>
    <recommendedName>
        <fullName evidence="5">N-terminal domain-containing protein</fullName>
    </recommendedName>
</protein>
<dbReference type="InterPro" id="IPR010359">
    <property type="entry name" value="IrrE_HExxH"/>
</dbReference>
<dbReference type="Gene3D" id="1.10.10.2910">
    <property type="match status" value="1"/>
</dbReference>
<comment type="caution">
    <text evidence="3">The sequence shown here is derived from an EMBL/GenBank/DDBJ whole genome shotgun (WGS) entry which is preliminary data.</text>
</comment>
<evidence type="ECO:0000259" key="1">
    <source>
        <dbReference type="Pfam" id="PF06114"/>
    </source>
</evidence>
<dbReference type="EMBL" id="AJYC02000078">
    <property type="protein sequence ID" value="EKT79741.1"/>
    <property type="molecule type" value="Genomic_DNA"/>
</dbReference>
<dbReference type="RefSeq" id="WP_005260835.1">
    <property type="nucleotide sequence ID" value="NZ_AJYC02000078.1"/>
</dbReference>
<name>K8XFY5_RHOOP</name>
<feature type="domain" description="N-terminal" evidence="2">
    <location>
        <begin position="23"/>
        <end position="124"/>
    </location>
</feature>
<evidence type="ECO:0008006" key="5">
    <source>
        <dbReference type="Google" id="ProtNLM"/>
    </source>
</evidence>
<dbReference type="Proteomes" id="UP000005951">
    <property type="component" value="Unassembled WGS sequence"/>
</dbReference>
<dbReference type="InterPro" id="IPR013610">
    <property type="entry name" value="ArdC_N"/>
</dbReference>